<comment type="caution">
    <text evidence="1">The sequence shown here is derived from an EMBL/GenBank/DDBJ whole genome shotgun (WGS) entry which is preliminary data.</text>
</comment>
<evidence type="ECO:0000313" key="1">
    <source>
        <dbReference type="EMBL" id="KKN03165.1"/>
    </source>
</evidence>
<reference evidence="1" key="1">
    <citation type="journal article" date="2015" name="Nature">
        <title>Complex archaea that bridge the gap between prokaryotes and eukaryotes.</title>
        <authorList>
            <person name="Spang A."/>
            <person name="Saw J.H."/>
            <person name="Jorgensen S.L."/>
            <person name="Zaremba-Niedzwiedzka K."/>
            <person name="Martijn J."/>
            <person name="Lind A.E."/>
            <person name="van Eijk R."/>
            <person name="Schleper C."/>
            <person name="Guy L."/>
            <person name="Ettema T.J."/>
        </authorList>
    </citation>
    <scope>NUCLEOTIDE SEQUENCE</scope>
</reference>
<organism evidence="1">
    <name type="scientific">marine sediment metagenome</name>
    <dbReference type="NCBI Taxonomy" id="412755"/>
    <lineage>
        <taxon>unclassified sequences</taxon>
        <taxon>metagenomes</taxon>
        <taxon>ecological metagenomes</taxon>
    </lineage>
</organism>
<protein>
    <submittedName>
        <fullName evidence="1">Uncharacterized protein</fullName>
    </submittedName>
</protein>
<sequence length="189" mass="20391">MTYKPSGDLITKDGRTSQYVAAGFTETQTVHLDIGTSNTLIAYMLIDISDTGNWKHTNTGHINLEYIIIEADPATNFLGEIKIGFLENVDASNGDFYNILDIDMKRKSDLLVEVINFGSHGLDCQSNHHFGPITLNSTLFQTSGANLGGPDDPSTLTYPSGNGDLVMIIDGDGANIVDVSITIGYETAI</sequence>
<proteinExistence type="predicted"/>
<dbReference type="EMBL" id="LAZR01005063">
    <property type="protein sequence ID" value="KKN03165.1"/>
    <property type="molecule type" value="Genomic_DNA"/>
</dbReference>
<name>A0A0F9M6T6_9ZZZZ</name>
<accession>A0A0F9M6T6</accession>
<dbReference type="AlphaFoldDB" id="A0A0F9M6T6"/>
<gene>
    <name evidence="1" type="ORF">LCGC14_1110400</name>
</gene>